<dbReference type="AlphaFoldDB" id="A0A9W7CDV1"/>
<keyword evidence="3" id="KW-0812">Transmembrane</keyword>
<dbReference type="PANTHER" id="PTHR10984:SF25">
    <property type="entry name" value="ENDOPLASMIC RETICULUM-GOLGI INTERMEDIATE COMPARTMENT PROTEIN 3"/>
    <property type="match status" value="1"/>
</dbReference>
<evidence type="ECO:0000256" key="3">
    <source>
        <dbReference type="ARBA" id="ARBA00022692"/>
    </source>
</evidence>
<dbReference type="Proteomes" id="UP001165082">
    <property type="component" value="Unassembled WGS sequence"/>
</dbReference>
<dbReference type="GO" id="GO:0016020">
    <property type="term" value="C:membrane"/>
    <property type="evidence" value="ECO:0007669"/>
    <property type="project" value="UniProtKB-SubCell"/>
</dbReference>
<evidence type="ECO:0000256" key="1">
    <source>
        <dbReference type="ARBA" id="ARBA00004141"/>
    </source>
</evidence>
<protein>
    <submittedName>
        <fullName evidence="8">Uncharacterized protein</fullName>
    </submittedName>
</protein>
<evidence type="ECO:0000313" key="9">
    <source>
        <dbReference type="Proteomes" id="UP001165082"/>
    </source>
</evidence>
<dbReference type="InterPro" id="IPR045888">
    <property type="entry name" value="Erv"/>
</dbReference>
<dbReference type="EMBL" id="BRXZ01000183">
    <property type="protein sequence ID" value="GMI06888.1"/>
    <property type="molecule type" value="Genomic_DNA"/>
</dbReference>
<dbReference type="InterPro" id="IPR012936">
    <property type="entry name" value="Erv_C"/>
</dbReference>
<evidence type="ECO:0000256" key="2">
    <source>
        <dbReference type="ARBA" id="ARBA00005648"/>
    </source>
</evidence>
<dbReference type="Pfam" id="PF07970">
    <property type="entry name" value="COPIIcoated_ERV"/>
    <property type="match status" value="1"/>
</dbReference>
<dbReference type="PANTHER" id="PTHR10984">
    <property type="entry name" value="ENDOPLASMIC RETICULUM-GOLGI INTERMEDIATE COMPARTMENT PROTEIN"/>
    <property type="match status" value="1"/>
</dbReference>
<name>A0A9W7CDV1_9STRA</name>
<feature type="domain" description="Endoplasmic reticulum vesicle transporter C-terminal" evidence="6">
    <location>
        <begin position="67"/>
        <end position="160"/>
    </location>
</feature>
<dbReference type="InterPro" id="IPR039542">
    <property type="entry name" value="Erv_N"/>
</dbReference>
<evidence type="ECO:0000259" key="7">
    <source>
        <dbReference type="Pfam" id="PF13850"/>
    </source>
</evidence>
<comment type="caution">
    <text evidence="8">The sequence shown here is derived from an EMBL/GenBank/DDBJ whole genome shotgun (WGS) entry which is preliminary data.</text>
</comment>
<gene>
    <name evidence="8" type="ORF">TrRE_jg4657</name>
</gene>
<dbReference type="GO" id="GO:0030134">
    <property type="term" value="C:COPII-coated ER to Golgi transport vesicle"/>
    <property type="evidence" value="ECO:0007669"/>
    <property type="project" value="TreeGrafter"/>
</dbReference>
<comment type="subcellular location">
    <subcellularLocation>
        <location evidence="1">Membrane</location>
        <topology evidence="1">Multi-pass membrane protein</topology>
    </subcellularLocation>
</comment>
<evidence type="ECO:0000313" key="8">
    <source>
        <dbReference type="EMBL" id="GMI06888.1"/>
    </source>
</evidence>
<evidence type="ECO:0000259" key="6">
    <source>
        <dbReference type="Pfam" id="PF07970"/>
    </source>
</evidence>
<dbReference type="Pfam" id="PF13850">
    <property type="entry name" value="ERGIC_N"/>
    <property type="match status" value="1"/>
</dbReference>
<keyword evidence="5" id="KW-0472">Membrane</keyword>
<reference evidence="8" key="1">
    <citation type="submission" date="2022-07" db="EMBL/GenBank/DDBJ databases">
        <title>Genome analysis of Parmales, a sister group of diatoms, reveals the evolutionary specialization of diatoms from phago-mixotrophs to photoautotrophs.</title>
        <authorList>
            <person name="Ban H."/>
            <person name="Sato S."/>
            <person name="Yoshikawa S."/>
            <person name="Kazumasa Y."/>
            <person name="Nakamura Y."/>
            <person name="Ichinomiya M."/>
            <person name="Saitoh K."/>
            <person name="Sato N."/>
            <person name="Blanc-Mathieu R."/>
            <person name="Endo H."/>
            <person name="Kuwata A."/>
            <person name="Ogata H."/>
        </authorList>
    </citation>
    <scope>NUCLEOTIDE SEQUENCE</scope>
</reference>
<organism evidence="8 9">
    <name type="scientific">Triparma retinervis</name>
    <dbReference type="NCBI Taxonomy" id="2557542"/>
    <lineage>
        <taxon>Eukaryota</taxon>
        <taxon>Sar</taxon>
        <taxon>Stramenopiles</taxon>
        <taxon>Ochrophyta</taxon>
        <taxon>Bolidophyceae</taxon>
        <taxon>Parmales</taxon>
        <taxon>Triparmaceae</taxon>
        <taxon>Triparma</taxon>
    </lineage>
</organism>
<dbReference type="OrthoDB" id="270930at2759"/>
<sequence>MFPKIQPDYVHTTQSGSRRTAVVLGVCLLLCLNETWTYLSNRYSYSSTVRVDTTTGQKLAIAGATFQSCCNTCDSLLAAYGKKGWNTRDVLNDSEQCLLEKRGQRKVALGQGCRLSGTMLVNKVAGNFHVAMGESMVRDGRHIHQFLPEDAPNYNVTHEV</sequence>
<comment type="similarity">
    <text evidence="2">Belongs to the ERGIC family.</text>
</comment>
<dbReference type="GO" id="GO:0005783">
    <property type="term" value="C:endoplasmic reticulum"/>
    <property type="evidence" value="ECO:0007669"/>
    <property type="project" value="TreeGrafter"/>
</dbReference>
<proteinExistence type="inferred from homology"/>
<evidence type="ECO:0000256" key="5">
    <source>
        <dbReference type="ARBA" id="ARBA00023136"/>
    </source>
</evidence>
<keyword evidence="9" id="KW-1185">Reference proteome</keyword>
<accession>A0A9W7CDV1</accession>
<evidence type="ECO:0000256" key="4">
    <source>
        <dbReference type="ARBA" id="ARBA00022989"/>
    </source>
</evidence>
<keyword evidence="4" id="KW-1133">Transmembrane helix</keyword>
<feature type="domain" description="Endoplasmic reticulum vesicle transporter N-terminal" evidence="7">
    <location>
        <begin position="1"/>
        <end position="61"/>
    </location>
</feature>